<keyword evidence="2" id="KW-1133">Transmembrane helix</keyword>
<feature type="region of interest" description="Disordered" evidence="1">
    <location>
        <begin position="448"/>
        <end position="521"/>
    </location>
</feature>
<feature type="compositionally biased region" description="Polar residues" evidence="1">
    <location>
        <begin position="490"/>
        <end position="521"/>
    </location>
</feature>
<evidence type="ECO:0000313" key="3">
    <source>
        <dbReference type="EMBL" id="OLY79961.1"/>
    </source>
</evidence>
<comment type="caution">
    <text evidence="3">The sequence shown here is derived from an EMBL/GenBank/DDBJ whole genome shotgun (WGS) entry which is preliminary data.</text>
</comment>
<dbReference type="Proteomes" id="UP000187455">
    <property type="component" value="Unassembled WGS sequence"/>
</dbReference>
<feature type="compositionally biased region" description="Polar residues" evidence="1">
    <location>
        <begin position="108"/>
        <end position="126"/>
    </location>
</feature>
<feature type="region of interest" description="Disordered" evidence="1">
    <location>
        <begin position="87"/>
        <end position="246"/>
    </location>
</feature>
<keyword evidence="4" id="KW-1185">Reference proteome</keyword>
<feature type="compositionally biased region" description="Basic residues" evidence="1">
    <location>
        <begin position="208"/>
        <end position="223"/>
    </location>
</feature>
<keyword evidence="2" id="KW-0812">Transmembrane</keyword>
<dbReference type="OrthoDB" id="2503928at2759"/>
<accession>A0A1R0GSU1</accession>
<gene>
    <name evidence="3" type="ORF">AYI68_g5955</name>
</gene>
<feature type="compositionally biased region" description="Polar residues" evidence="1">
    <location>
        <begin position="226"/>
        <end position="246"/>
    </location>
</feature>
<name>A0A1R0GSU1_9FUNG</name>
<evidence type="ECO:0000313" key="4">
    <source>
        <dbReference type="Proteomes" id="UP000187455"/>
    </source>
</evidence>
<evidence type="ECO:0000256" key="2">
    <source>
        <dbReference type="SAM" id="Phobius"/>
    </source>
</evidence>
<dbReference type="EMBL" id="LSSL01003918">
    <property type="protein sequence ID" value="OLY79961.1"/>
    <property type="molecule type" value="Genomic_DNA"/>
</dbReference>
<feature type="compositionally biased region" description="Polar residues" evidence="1">
    <location>
        <begin position="194"/>
        <end position="203"/>
    </location>
</feature>
<organism evidence="3 4">
    <name type="scientific">Smittium mucronatum</name>
    <dbReference type="NCBI Taxonomy" id="133383"/>
    <lineage>
        <taxon>Eukaryota</taxon>
        <taxon>Fungi</taxon>
        <taxon>Fungi incertae sedis</taxon>
        <taxon>Zoopagomycota</taxon>
        <taxon>Kickxellomycotina</taxon>
        <taxon>Harpellomycetes</taxon>
        <taxon>Harpellales</taxon>
        <taxon>Legeriomycetaceae</taxon>
        <taxon>Smittium</taxon>
    </lineage>
</organism>
<protein>
    <submittedName>
        <fullName evidence="3">Uncharacterized protein</fullName>
    </submittedName>
</protein>
<proteinExistence type="predicted"/>
<evidence type="ECO:0000256" key="1">
    <source>
        <dbReference type="SAM" id="MobiDB-lite"/>
    </source>
</evidence>
<keyword evidence="2" id="KW-0472">Membrane</keyword>
<feature type="region of interest" description="Disordered" evidence="1">
    <location>
        <begin position="41"/>
        <end position="72"/>
    </location>
</feature>
<feature type="compositionally biased region" description="Polar residues" evidence="1">
    <location>
        <begin position="448"/>
        <end position="472"/>
    </location>
</feature>
<feature type="transmembrane region" description="Helical" evidence="2">
    <location>
        <begin position="562"/>
        <end position="583"/>
    </location>
</feature>
<feature type="compositionally biased region" description="Basic and acidic residues" evidence="1">
    <location>
        <begin position="478"/>
        <end position="489"/>
    </location>
</feature>
<dbReference type="STRING" id="133383.A0A1R0GSU1"/>
<dbReference type="AlphaFoldDB" id="A0A1R0GSU1"/>
<sequence length="892" mass="100033">MDQDDDIPVVRRATKGKIKSRSADVLVEKSEIHNKPTNEEILASKLNAKTPDTIKSDSLNSNSPRNAQISTMDNKLLLEKNFDLKVHAQNSSSLGSRDLKKRPKIKKSASTSTESQLSADKNSAIKSTKMVHSVNHPSNSMVDSKPIPSLKRPFEDGEAQSIKKKKSSVSKKADPILTDSRGGTRKGAERKSFSNDNPFQSGPDSAKKPTKRRSTKSKSKKQTKSNPDLNSSHSLSPVQNKVTSISESKSHILQEIQNKIEIHTGENIIDSQKSNTSYNVFDVISPPKITQSVSNINQYQNNPIPANANSLQSPSNLPMPSSILNEFPDLTRSKNPLLTSPGIQSSLETNFSSSRSELNEPINISANSLNRTPSNPPRTLMNPTYSQSYLRSAQREPLRANNWYLQTPRVKELIEYYERTGNSEALELLYAQSSLLVDRQSEQRLLNSRRSTITPDPRIQNNDISYRSNSMLRNRRHNLSEDLDVRDYESPSNTKNASRNNQDNLLDFDPQSSNSNTSTNRIPFIPEVSHVFRDKGSETLKTNTLSKIGVLKHIKRFYQSRIIVSIASGLLFVLVMFVYCNYLKFKIGFINTRFGAPILEPDNYEFGDNSNRYQFRDRYKLSEMMERGLKFSDIVYKIDTLLIDHVLGRNERGLLCPKHATCTTYIPIPYKNVVQNYNLAGKQQIFLSIDKRSGYEAGQTIMKCDSGYVLVNSGISSRIFPVLPFCKADLDTIIKVGRLVNAISQHLATYRGTVECSEPILDQIERMVAIRRENNKISPDKRHKHNYETVSVDGTGGTSEGDVQTTLEELKLATDAQKYGINNESIYLKMAGKVSSKEFEHLYSLAIKNIADGNGNVIAVRVEYDQVPDTQDKKELKAARNVSGAIHAVDSV</sequence>
<feature type="compositionally biased region" description="Polar residues" evidence="1">
    <location>
        <begin position="56"/>
        <end position="72"/>
    </location>
</feature>
<reference evidence="3 4" key="1">
    <citation type="journal article" date="2016" name="Mol. Biol. Evol.">
        <title>Genome-Wide Survey of Gut Fungi (Harpellales) Reveals the First Horizontally Transferred Ubiquitin Gene from a Mosquito Host.</title>
        <authorList>
            <person name="Wang Y."/>
            <person name="White M.M."/>
            <person name="Kvist S."/>
            <person name="Moncalvo J.M."/>
        </authorList>
    </citation>
    <scope>NUCLEOTIDE SEQUENCE [LARGE SCALE GENOMIC DNA]</scope>
    <source>
        <strain evidence="3 4">ALG-7-W6</strain>
    </source>
</reference>